<evidence type="ECO:0000313" key="8">
    <source>
        <dbReference type="Proteomes" id="UP000660862"/>
    </source>
</evidence>
<comment type="caution">
    <text evidence="7">The sequence shown here is derived from an EMBL/GenBank/DDBJ whole genome shotgun (WGS) entry which is preliminary data.</text>
</comment>
<keyword evidence="8" id="KW-1185">Reference proteome</keyword>
<feature type="transmembrane region" description="Helical" evidence="5">
    <location>
        <begin position="16"/>
        <end position="35"/>
    </location>
</feature>
<accession>A0A917HW72</accession>
<dbReference type="GO" id="GO:0016020">
    <property type="term" value="C:membrane"/>
    <property type="evidence" value="ECO:0007669"/>
    <property type="project" value="UniProtKB-SubCell"/>
</dbReference>
<comment type="subcellular location">
    <subcellularLocation>
        <location evidence="1">Membrane</location>
        <topology evidence="1">Multi-pass membrane protein</topology>
    </subcellularLocation>
</comment>
<evidence type="ECO:0000313" key="7">
    <source>
        <dbReference type="EMBL" id="GGG94079.1"/>
    </source>
</evidence>
<sequence>MKIELTYGGPITGLNLWRFLATMAVMGLWLVALYDQVFEREAFVNGMLKHDFPDWLGYTFIVLLPLAEVAAIALLVIPKTNRWGFLLSAAMLLTFTGYIAAALFAGWVSFDCFCSKFNSEWTWMTHFWFNLGFLLLAIAGLLLSLRIRNQGSGAGGTAAEGVSAKRRIDNFLFRTVKP</sequence>
<feature type="transmembrane region" description="Helical" evidence="5">
    <location>
        <begin position="84"/>
        <end position="107"/>
    </location>
</feature>
<evidence type="ECO:0000259" key="6">
    <source>
        <dbReference type="Pfam" id="PF07291"/>
    </source>
</evidence>
<dbReference type="Pfam" id="PF07291">
    <property type="entry name" value="MauE"/>
    <property type="match status" value="1"/>
</dbReference>
<proteinExistence type="predicted"/>
<feature type="domain" description="Methylamine utilisation protein MauE" evidence="6">
    <location>
        <begin position="20"/>
        <end position="142"/>
    </location>
</feature>
<name>A0A917HW72_9SPHI</name>
<keyword evidence="2 5" id="KW-0812">Transmembrane</keyword>
<evidence type="ECO:0000256" key="1">
    <source>
        <dbReference type="ARBA" id="ARBA00004141"/>
    </source>
</evidence>
<evidence type="ECO:0000256" key="3">
    <source>
        <dbReference type="ARBA" id="ARBA00022989"/>
    </source>
</evidence>
<reference evidence="7" key="1">
    <citation type="journal article" date="2014" name="Int. J. Syst. Evol. Microbiol.">
        <title>Complete genome sequence of Corynebacterium casei LMG S-19264T (=DSM 44701T), isolated from a smear-ripened cheese.</title>
        <authorList>
            <consortium name="US DOE Joint Genome Institute (JGI-PGF)"/>
            <person name="Walter F."/>
            <person name="Albersmeier A."/>
            <person name="Kalinowski J."/>
            <person name="Ruckert C."/>
        </authorList>
    </citation>
    <scope>NUCLEOTIDE SEQUENCE</scope>
    <source>
        <strain evidence="7">CGMCC 1.12195</strain>
    </source>
</reference>
<dbReference type="GO" id="GO:0030416">
    <property type="term" value="P:methylamine metabolic process"/>
    <property type="evidence" value="ECO:0007669"/>
    <property type="project" value="InterPro"/>
</dbReference>
<dbReference type="AlphaFoldDB" id="A0A917HW72"/>
<dbReference type="Proteomes" id="UP000660862">
    <property type="component" value="Unassembled WGS sequence"/>
</dbReference>
<protein>
    <recommendedName>
        <fullName evidence="6">Methylamine utilisation protein MauE domain-containing protein</fullName>
    </recommendedName>
</protein>
<keyword evidence="3 5" id="KW-1133">Transmembrane helix</keyword>
<dbReference type="EMBL" id="BMER01000003">
    <property type="protein sequence ID" value="GGG94079.1"/>
    <property type="molecule type" value="Genomic_DNA"/>
</dbReference>
<feature type="transmembrane region" description="Helical" evidence="5">
    <location>
        <begin position="127"/>
        <end position="145"/>
    </location>
</feature>
<evidence type="ECO:0000256" key="5">
    <source>
        <dbReference type="SAM" id="Phobius"/>
    </source>
</evidence>
<feature type="transmembrane region" description="Helical" evidence="5">
    <location>
        <begin position="55"/>
        <end position="77"/>
    </location>
</feature>
<dbReference type="InterPro" id="IPR009908">
    <property type="entry name" value="Methylamine_util_MauE"/>
</dbReference>
<evidence type="ECO:0000256" key="2">
    <source>
        <dbReference type="ARBA" id="ARBA00022692"/>
    </source>
</evidence>
<dbReference type="RefSeq" id="WP_188507022.1">
    <property type="nucleotide sequence ID" value="NZ_BMER01000003.1"/>
</dbReference>
<reference evidence="7" key="2">
    <citation type="submission" date="2020-09" db="EMBL/GenBank/DDBJ databases">
        <authorList>
            <person name="Sun Q."/>
            <person name="Zhou Y."/>
        </authorList>
    </citation>
    <scope>NUCLEOTIDE SEQUENCE</scope>
    <source>
        <strain evidence="7">CGMCC 1.12195</strain>
    </source>
</reference>
<evidence type="ECO:0000256" key="4">
    <source>
        <dbReference type="ARBA" id="ARBA00023136"/>
    </source>
</evidence>
<gene>
    <name evidence="7" type="ORF">GCM10007415_31410</name>
</gene>
<keyword evidence="4 5" id="KW-0472">Membrane</keyword>
<organism evidence="7 8">
    <name type="scientific">Parapedobacter pyrenivorans</name>
    <dbReference type="NCBI Taxonomy" id="1305674"/>
    <lineage>
        <taxon>Bacteria</taxon>
        <taxon>Pseudomonadati</taxon>
        <taxon>Bacteroidota</taxon>
        <taxon>Sphingobacteriia</taxon>
        <taxon>Sphingobacteriales</taxon>
        <taxon>Sphingobacteriaceae</taxon>
        <taxon>Parapedobacter</taxon>
    </lineage>
</organism>